<dbReference type="InterPro" id="IPR011047">
    <property type="entry name" value="Quinoprotein_ADH-like_sf"/>
</dbReference>
<dbReference type="SUPFAM" id="SSF50998">
    <property type="entry name" value="Quinoprotein alcohol dehydrogenase-like"/>
    <property type="match status" value="1"/>
</dbReference>
<dbReference type="Gene3D" id="2.130.10.10">
    <property type="entry name" value="YVTN repeat-like/Quinoprotein amine dehydrogenase"/>
    <property type="match status" value="2"/>
</dbReference>
<organism evidence="2 3">
    <name type="scientific">[Actinomadura] parvosata subsp. kistnae</name>
    <dbReference type="NCBI Taxonomy" id="1909395"/>
    <lineage>
        <taxon>Bacteria</taxon>
        <taxon>Bacillati</taxon>
        <taxon>Actinomycetota</taxon>
        <taxon>Actinomycetes</taxon>
        <taxon>Streptosporangiales</taxon>
        <taxon>Streptosporangiaceae</taxon>
        <taxon>Nonomuraea</taxon>
    </lineage>
</organism>
<reference evidence="3" key="1">
    <citation type="journal article" date="2017" name="Med. Chem. Commun.">
        <title>Nonomuraea sp. ATCC 55076 harbours the largest actinomycete chromosome to date and the kistamicin biosynthetic gene cluster.</title>
        <authorList>
            <person name="Nazari B."/>
            <person name="Forneris C.C."/>
            <person name="Gibson M.I."/>
            <person name="Moon K."/>
            <person name="Schramma K.R."/>
            <person name="Seyedsayamdost M.R."/>
        </authorList>
    </citation>
    <scope>NUCLEOTIDE SEQUENCE [LARGE SCALE GENOMIC DNA]</scope>
    <source>
        <strain evidence="3">ATCC 55076</strain>
    </source>
</reference>
<gene>
    <name evidence="2" type="ORF">BKM31_04630</name>
</gene>
<evidence type="ECO:0000259" key="1">
    <source>
        <dbReference type="Pfam" id="PF13360"/>
    </source>
</evidence>
<evidence type="ECO:0000313" key="2">
    <source>
        <dbReference type="EMBL" id="AQZ60869.1"/>
    </source>
</evidence>
<protein>
    <recommendedName>
        <fullName evidence="1">Pyrrolo-quinoline quinone repeat domain-containing protein</fullName>
    </recommendedName>
</protein>
<keyword evidence="3" id="KW-1185">Reference proteome</keyword>
<dbReference type="AlphaFoldDB" id="A0A1U9ZSG1"/>
<dbReference type="PANTHER" id="PTHR34512">
    <property type="entry name" value="CELL SURFACE PROTEIN"/>
    <property type="match status" value="1"/>
</dbReference>
<dbReference type="PANTHER" id="PTHR34512:SF30">
    <property type="entry name" value="OUTER MEMBRANE PROTEIN ASSEMBLY FACTOR BAMB"/>
    <property type="match status" value="1"/>
</dbReference>
<dbReference type="Pfam" id="PF13360">
    <property type="entry name" value="PQQ_2"/>
    <property type="match status" value="2"/>
</dbReference>
<dbReference type="SMART" id="SM00564">
    <property type="entry name" value="PQQ"/>
    <property type="match status" value="3"/>
</dbReference>
<accession>A0A1U9ZSG1</accession>
<feature type="domain" description="Pyrrolo-quinoline quinone repeat" evidence="1">
    <location>
        <begin position="226"/>
        <end position="362"/>
    </location>
</feature>
<sequence length="388" mass="41837">MLDLMRLIHLLSSAVVTVLLLAWVGLPGEHVTTTLAKPSWPWRPDGLGTPAIDVVGKVPFAAEVFGDVAVVPRYGPRVGLAAARVTDGSPVWRYENAWSDDSVGHVRVDDRRIAAVWRDGRVTLLDVPDGRVVWRADLPDGPYHQANRAYDEEWGAAWELSLAADGSVPIVVVAHEGRIDAVDGRTGAIRWSYPPRGSAACFDGARGEGEVVMVFQRCPGPTPHVMLDAGDGRPRWRFDGGEWYHARALGAGRLAWVDGSGGLNVSRAADGRLLWRVPSAGLKDNPYGTDMGVSAELVTVVADRRVTAYRIADGAVAWRRDRVGGDSAVLTDGTYTYVAEDATTLLKLDARTGRVVDRHRFAADITLEWLRGGLAGINVGVGDDVLVG</sequence>
<name>A0A1U9ZSG1_9ACTN</name>
<dbReference type="EMBL" id="CP017717">
    <property type="protein sequence ID" value="AQZ60869.1"/>
    <property type="molecule type" value="Genomic_DNA"/>
</dbReference>
<dbReference type="InterPro" id="IPR018391">
    <property type="entry name" value="PQQ_b-propeller_rpt"/>
</dbReference>
<dbReference type="KEGG" id="noa:BKM31_04630"/>
<evidence type="ECO:0000313" key="3">
    <source>
        <dbReference type="Proteomes" id="UP000190797"/>
    </source>
</evidence>
<dbReference type="InterPro" id="IPR015943">
    <property type="entry name" value="WD40/YVTN_repeat-like_dom_sf"/>
</dbReference>
<dbReference type="STRING" id="1909395.BKM31_04630"/>
<proteinExistence type="predicted"/>
<dbReference type="OrthoDB" id="3577345at2"/>
<feature type="domain" description="Pyrrolo-quinoline quinone repeat" evidence="1">
    <location>
        <begin position="84"/>
        <end position="199"/>
    </location>
</feature>
<dbReference type="Proteomes" id="UP000190797">
    <property type="component" value="Chromosome"/>
</dbReference>
<dbReference type="InterPro" id="IPR002372">
    <property type="entry name" value="PQQ_rpt_dom"/>
</dbReference>